<reference evidence="2 3" key="1">
    <citation type="journal article" date="2023" name="BMC Biol.">
        <title>The compact genome of the sponge Oopsacas minuta (Hexactinellida) is lacking key metazoan core genes.</title>
        <authorList>
            <person name="Santini S."/>
            <person name="Schenkelaars Q."/>
            <person name="Jourda C."/>
            <person name="Duchesne M."/>
            <person name="Belahbib H."/>
            <person name="Rocher C."/>
            <person name="Selva M."/>
            <person name="Riesgo A."/>
            <person name="Vervoort M."/>
            <person name="Leys S.P."/>
            <person name="Kodjabachian L."/>
            <person name="Le Bivic A."/>
            <person name="Borchiellini C."/>
            <person name="Claverie J.M."/>
            <person name="Renard E."/>
        </authorList>
    </citation>
    <scope>NUCLEOTIDE SEQUENCE [LARGE SCALE GENOMIC DNA]</scope>
    <source>
        <strain evidence="2">SPO-2</strain>
    </source>
</reference>
<evidence type="ECO:0000256" key="1">
    <source>
        <dbReference type="SAM" id="MobiDB-lite"/>
    </source>
</evidence>
<feature type="compositionally biased region" description="Basic and acidic residues" evidence="1">
    <location>
        <begin position="19"/>
        <end position="34"/>
    </location>
</feature>
<name>A0AAV7JAX9_9METZ</name>
<organism evidence="2 3">
    <name type="scientific">Oopsacas minuta</name>
    <dbReference type="NCBI Taxonomy" id="111878"/>
    <lineage>
        <taxon>Eukaryota</taxon>
        <taxon>Metazoa</taxon>
        <taxon>Porifera</taxon>
        <taxon>Hexactinellida</taxon>
        <taxon>Hexasterophora</taxon>
        <taxon>Lyssacinosida</taxon>
        <taxon>Leucopsacidae</taxon>
        <taxon>Oopsacas</taxon>
    </lineage>
</organism>
<dbReference type="Gene3D" id="2.40.50.140">
    <property type="entry name" value="Nucleic acid-binding proteins"/>
    <property type="match status" value="1"/>
</dbReference>
<dbReference type="EMBL" id="JAKMXF010000365">
    <property type="protein sequence ID" value="KAI6645869.1"/>
    <property type="molecule type" value="Genomic_DNA"/>
</dbReference>
<feature type="compositionally biased region" description="Polar residues" evidence="1">
    <location>
        <begin position="1"/>
        <end position="11"/>
    </location>
</feature>
<dbReference type="InterPro" id="IPR012340">
    <property type="entry name" value="NA-bd_OB-fold"/>
</dbReference>
<keyword evidence="2" id="KW-0436">Ligase</keyword>
<dbReference type="AlphaFoldDB" id="A0AAV7JAX9"/>
<evidence type="ECO:0000313" key="2">
    <source>
        <dbReference type="EMBL" id="KAI6645869.1"/>
    </source>
</evidence>
<proteinExistence type="predicted"/>
<evidence type="ECO:0000313" key="3">
    <source>
        <dbReference type="Proteomes" id="UP001165289"/>
    </source>
</evidence>
<protein>
    <submittedName>
        <fullName evidence="2">Aspartate--tRNA ligase, cytoplasmic-like</fullName>
    </submittedName>
</protein>
<keyword evidence="3" id="KW-1185">Reference proteome</keyword>
<gene>
    <name evidence="2" type="ORF">LOD99_13128</name>
</gene>
<comment type="caution">
    <text evidence="2">The sequence shown here is derived from an EMBL/GenBank/DDBJ whole genome shotgun (WGS) entry which is preliminary data.</text>
</comment>
<sequence>MAENQDTTESRQISKKAQKKQERQKAKDEHKRQNQDQLLKGQSEQVLTEDYSKEYYGNTLLNQSQSRPGRIWTEIKELDLSKRDSEVLVRGRMHNSRMIGEYDHCSIIFQFL</sequence>
<accession>A0AAV7JAX9</accession>
<feature type="region of interest" description="Disordered" evidence="1">
    <location>
        <begin position="1"/>
        <end position="45"/>
    </location>
</feature>
<feature type="compositionally biased region" description="Polar residues" evidence="1">
    <location>
        <begin position="35"/>
        <end position="45"/>
    </location>
</feature>
<dbReference type="Proteomes" id="UP001165289">
    <property type="component" value="Unassembled WGS sequence"/>
</dbReference>
<dbReference type="GO" id="GO:0016874">
    <property type="term" value="F:ligase activity"/>
    <property type="evidence" value="ECO:0007669"/>
    <property type="project" value="UniProtKB-KW"/>
</dbReference>